<evidence type="ECO:0000256" key="5">
    <source>
        <dbReference type="ARBA" id="ARBA00022679"/>
    </source>
</evidence>
<keyword evidence="13" id="KW-1185">Reference proteome</keyword>
<comment type="pathway">
    <text evidence="2">Protein modification; protein glycosylation.</text>
</comment>
<comment type="similarity">
    <text evidence="3 10">Belongs to the glycosyltransferase 22 family.</text>
</comment>
<accession>J7S884</accession>
<sequence length="562" mass="64825">MQKGHWISALLVVLLLTSRLYVQPLYSIISDCDETFNYWEPLNLLLRNFGKQTWEYSPEYSIRSWSLLLPFNLLLYPLQKLSVLQTDKYWNFYIVRTALGSFSALLEWKLFREIEGTLSLKIANTWLLFQIFTPGYFHASVELLPSAIAMILYLNTAKYTLRYLSTNSISSFVSSLAFNFIASVLGWPFVMVLSVPLCFHYLFTHRIISSLRTSFDCSLVFLLLGSVVIVIDSIFYGKFAPVSWNILTYNVLNADEKSGPNIFGVEPWYYYLLNLLLNFPLPVLFFSVIGLFHRRLWPLNTSLLLWICVFTAQPHKEERFLYPIYGLITLTASVGFYKFYSAFNFNKCIKRVLQFAVIALVLLQSISRTIALVTNYSAPFSVYKQISKLDSDGAEIVQVCTGREWYRFPNSFFLPDKHRLGFVKSGFDGLLPGDFSESGKLLDNIRALPKGMNNKNQFDEGKIIDIEQCDYFVDVSQNIDPEADVFSPNSDDWKSIYCQKFIDTDRSKILGRAFYIPVCLADIAQKYLGEQFVRVYGIEYLDYCLFQKITPEVEAEATNINL</sequence>
<keyword evidence="5" id="KW-0808">Transferase</keyword>
<feature type="transmembrane region" description="Helical" evidence="10">
    <location>
        <begin position="268"/>
        <end position="289"/>
    </location>
</feature>
<dbReference type="AlphaFoldDB" id="J7S884"/>
<evidence type="ECO:0000256" key="11">
    <source>
        <dbReference type="SAM" id="SignalP"/>
    </source>
</evidence>
<evidence type="ECO:0000256" key="3">
    <source>
        <dbReference type="ARBA" id="ARBA00007063"/>
    </source>
</evidence>
<keyword evidence="11" id="KW-0732">Signal</keyword>
<evidence type="ECO:0000256" key="9">
    <source>
        <dbReference type="ARBA" id="ARBA00023136"/>
    </source>
</evidence>
<feature type="transmembrane region" description="Helical" evidence="10">
    <location>
        <begin position="352"/>
        <end position="373"/>
    </location>
</feature>
<feature type="transmembrane region" description="Helical" evidence="10">
    <location>
        <begin position="184"/>
        <end position="203"/>
    </location>
</feature>
<dbReference type="eggNOG" id="KOG2515">
    <property type="taxonomic scope" value="Eukaryota"/>
</dbReference>
<keyword evidence="9 10" id="KW-0472">Membrane</keyword>
<feature type="transmembrane region" description="Helical" evidence="10">
    <location>
        <begin position="90"/>
        <end position="111"/>
    </location>
</feature>
<dbReference type="Pfam" id="PF03901">
    <property type="entry name" value="Glyco_transf_22"/>
    <property type="match status" value="1"/>
</dbReference>
<dbReference type="EC" id="2.4.1.-" evidence="10"/>
<dbReference type="OMA" id="PRDMHAK"/>
<comment type="subcellular location">
    <subcellularLocation>
        <location evidence="1 10">Endoplasmic reticulum membrane</location>
        <topology evidence="1 10">Multi-pass membrane protein</topology>
    </subcellularLocation>
</comment>
<dbReference type="KEGG" id="kng:KNAG_0F00920"/>
<feature type="transmembrane region" description="Helical" evidence="10">
    <location>
        <begin position="296"/>
        <end position="314"/>
    </location>
</feature>
<evidence type="ECO:0000256" key="10">
    <source>
        <dbReference type="RuleBase" id="RU363075"/>
    </source>
</evidence>
<keyword evidence="8 10" id="KW-1133">Transmembrane helix</keyword>
<dbReference type="STRING" id="1071383.J7S884"/>
<reference evidence="13" key="2">
    <citation type="submission" date="2012-08" db="EMBL/GenBank/DDBJ databases">
        <title>Genome sequence of Kazachstania naganishii.</title>
        <authorList>
            <person name="Gordon J.L."/>
            <person name="Armisen D."/>
            <person name="Proux-Wera E."/>
            <person name="OhEigeartaigh S.S."/>
            <person name="Byrne K.P."/>
            <person name="Wolfe K.H."/>
        </authorList>
    </citation>
    <scope>NUCLEOTIDE SEQUENCE [LARGE SCALE GENOMIC DNA]</scope>
    <source>
        <strain evidence="13">ATCC MYA-139 / BCRC 22969 / CBS 8797 / CCRC 22969 / KCTC 17520 / NBRC 10181 / NCYC 3082</strain>
    </source>
</reference>
<dbReference type="InterPro" id="IPR005599">
    <property type="entry name" value="GPI_mannosylTrfase"/>
</dbReference>
<evidence type="ECO:0000256" key="8">
    <source>
        <dbReference type="ARBA" id="ARBA00022989"/>
    </source>
</evidence>
<dbReference type="Proteomes" id="UP000006310">
    <property type="component" value="Chromosome 6"/>
</dbReference>
<dbReference type="PANTHER" id="PTHR22760">
    <property type="entry name" value="GLYCOSYLTRANSFERASE"/>
    <property type="match status" value="1"/>
</dbReference>
<feature type="chain" id="PRO_5003796620" description="Mannosyltransferase" evidence="11">
    <location>
        <begin position="23"/>
        <end position="562"/>
    </location>
</feature>
<feature type="transmembrane region" description="Helical" evidence="10">
    <location>
        <begin position="131"/>
        <end position="154"/>
    </location>
</feature>
<dbReference type="GeneID" id="34526476"/>
<dbReference type="EMBL" id="HE978319">
    <property type="protein sequence ID" value="CCK70761.1"/>
    <property type="molecule type" value="Genomic_DNA"/>
</dbReference>
<dbReference type="HOGENOM" id="CLU_018152_1_1_1"/>
<organism evidence="12 13">
    <name type="scientific">Huiozyma naganishii (strain ATCC MYA-139 / BCRC 22969 / CBS 8797 / KCTC 17520 / NBRC 10181 / NCYC 3082 / Yp74L-3)</name>
    <name type="common">Yeast</name>
    <name type="synonym">Kazachstania naganishii</name>
    <dbReference type="NCBI Taxonomy" id="1071383"/>
    <lineage>
        <taxon>Eukaryota</taxon>
        <taxon>Fungi</taxon>
        <taxon>Dikarya</taxon>
        <taxon>Ascomycota</taxon>
        <taxon>Saccharomycotina</taxon>
        <taxon>Saccharomycetes</taxon>
        <taxon>Saccharomycetales</taxon>
        <taxon>Saccharomycetaceae</taxon>
        <taxon>Huiozyma</taxon>
    </lineage>
</organism>
<evidence type="ECO:0000256" key="7">
    <source>
        <dbReference type="ARBA" id="ARBA00022824"/>
    </source>
</evidence>
<feature type="transmembrane region" description="Helical" evidence="10">
    <location>
        <begin position="320"/>
        <end position="340"/>
    </location>
</feature>
<proteinExistence type="inferred from homology"/>
<keyword evidence="6 10" id="KW-0812">Transmembrane</keyword>
<evidence type="ECO:0000256" key="6">
    <source>
        <dbReference type="ARBA" id="ARBA00022692"/>
    </source>
</evidence>
<evidence type="ECO:0000256" key="2">
    <source>
        <dbReference type="ARBA" id="ARBA00004922"/>
    </source>
</evidence>
<keyword evidence="7 10" id="KW-0256">Endoplasmic reticulum</keyword>
<dbReference type="GO" id="GO:0006488">
    <property type="term" value="P:dolichol-linked oligosaccharide biosynthetic process"/>
    <property type="evidence" value="ECO:0007669"/>
    <property type="project" value="EnsemblFungi"/>
</dbReference>
<reference evidence="12 13" key="1">
    <citation type="journal article" date="2011" name="Proc. Natl. Acad. Sci. U.S.A.">
        <title>Evolutionary erosion of yeast sex chromosomes by mating-type switching accidents.</title>
        <authorList>
            <person name="Gordon J.L."/>
            <person name="Armisen D."/>
            <person name="Proux-Wera E."/>
            <person name="Oheigeartaigh S.S."/>
            <person name="Byrne K.P."/>
            <person name="Wolfe K.H."/>
        </authorList>
    </citation>
    <scope>NUCLEOTIDE SEQUENCE [LARGE SCALE GENOMIC DNA]</scope>
    <source>
        <strain evidence="13">ATCC MYA-139 / BCRC 22969 / CBS 8797 / CCRC 22969 / KCTC 17520 / NBRC 10181 / NCYC 3082</strain>
    </source>
</reference>
<evidence type="ECO:0000313" key="13">
    <source>
        <dbReference type="Proteomes" id="UP000006310"/>
    </source>
</evidence>
<dbReference type="GO" id="GO:0005789">
    <property type="term" value="C:endoplasmic reticulum membrane"/>
    <property type="evidence" value="ECO:0007669"/>
    <property type="project" value="UniProtKB-SubCell"/>
</dbReference>
<evidence type="ECO:0000256" key="1">
    <source>
        <dbReference type="ARBA" id="ARBA00004477"/>
    </source>
</evidence>
<name>J7S884_HUIN7</name>
<dbReference type="PANTHER" id="PTHR22760:SF2">
    <property type="entry name" value="ALPHA-1,2-MANNOSYLTRANSFERASE ALG9"/>
    <property type="match status" value="1"/>
</dbReference>
<evidence type="ECO:0000256" key="4">
    <source>
        <dbReference type="ARBA" id="ARBA00022676"/>
    </source>
</evidence>
<dbReference type="UniPathway" id="UPA00378"/>
<dbReference type="OrthoDB" id="497541at2759"/>
<dbReference type="RefSeq" id="XP_022465007.1">
    <property type="nucleotide sequence ID" value="XM_022608519.1"/>
</dbReference>
<feature type="signal peptide" evidence="11">
    <location>
        <begin position="1"/>
        <end position="22"/>
    </location>
</feature>
<keyword evidence="4 10" id="KW-0328">Glycosyltransferase</keyword>
<feature type="transmembrane region" description="Helical" evidence="10">
    <location>
        <begin position="215"/>
        <end position="236"/>
    </location>
</feature>
<evidence type="ECO:0000313" key="12">
    <source>
        <dbReference type="EMBL" id="CCK70761.1"/>
    </source>
</evidence>
<dbReference type="GO" id="GO:0052926">
    <property type="term" value="F:dol-P-Man:Man(6)GlcNAc(2)-PP-Dol alpha-1,2-mannosyltransferase activity"/>
    <property type="evidence" value="ECO:0007669"/>
    <property type="project" value="EnsemblFungi"/>
</dbReference>
<dbReference type="GO" id="GO:0052918">
    <property type="term" value="F:dol-P-Man:Man(8)GlcNAc(2)-PP-Dol alpha-1,2-mannosyltransferase activity"/>
    <property type="evidence" value="ECO:0007669"/>
    <property type="project" value="EnsemblFungi"/>
</dbReference>
<protein>
    <recommendedName>
        <fullName evidence="10">Mannosyltransferase</fullName>
        <ecNumber evidence="10">2.4.1.-</ecNumber>
    </recommendedName>
</protein>
<gene>
    <name evidence="12" type="primary">KNAG0F00920</name>
    <name evidence="12" type="ordered locus">KNAG_0F00920</name>
</gene>